<dbReference type="InterPro" id="IPR003593">
    <property type="entry name" value="AAA+_ATPase"/>
</dbReference>
<dbReference type="Proteomes" id="UP001589867">
    <property type="component" value="Unassembled WGS sequence"/>
</dbReference>
<dbReference type="PROSITE" id="PS00211">
    <property type="entry name" value="ABC_TRANSPORTER_1"/>
    <property type="match status" value="1"/>
</dbReference>
<organism evidence="8 9">
    <name type="scientific">Phytohabitans kaempferiae</name>
    <dbReference type="NCBI Taxonomy" id="1620943"/>
    <lineage>
        <taxon>Bacteria</taxon>
        <taxon>Bacillati</taxon>
        <taxon>Actinomycetota</taxon>
        <taxon>Actinomycetes</taxon>
        <taxon>Micromonosporales</taxon>
        <taxon>Micromonosporaceae</taxon>
    </lineage>
</organism>
<protein>
    <submittedName>
        <fullName evidence="8">ATP-binding cassette domain-containing protein</fullName>
    </submittedName>
</protein>
<proteinExistence type="inferred from homology"/>
<feature type="domain" description="ABC transporter" evidence="7">
    <location>
        <begin position="269"/>
        <end position="501"/>
    </location>
</feature>
<dbReference type="SMART" id="SM00382">
    <property type="entry name" value="AAA"/>
    <property type="match status" value="2"/>
</dbReference>
<dbReference type="CDD" id="cd03224">
    <property type="entry name" value="ABC_TM1139_LivF_branched"/>
    <property type="match status" value="1"/>
</dbReference>
<evidence type="ECO:0000256" key="2">
    <source>
        <dbReference type="ARBA" id="ARBA00022448"/>
    </source>
</evidence>
<keyword evidence="3" id="KW-0547">Nucleotide-binding</keyword>
<keyword evidence="5" id="KW-0029">Amino-acid transport</keyword>
<dbReference type="PROSITE" id="PS50893">
    <property type="entry name" value="ABC_TRANSPORTER_2"/>
    <property type="match status" value="2"/>
</dbReference>
<dbReference type="RefSeq" id="WP_377257587.1">
    <property type="nucleotide sequence ID" value="NZ_JBHLUH010000064.1"/>
</dbReference>
<evidence type="ECO:0000256" key="4">
    <source>
        <dbReference type="ARBA" id="ARBA00022840"/>
    </source>
</evidence>
<sequence>MTPLLHVDGVGRRFGELTALDDVSLTIAAGGRHAVIGPNGAGKTTLLNLVAGTLPATAGRIVFDGRDITAMPVRARARLGIGRTWQHPAVFDRLPVATNLALAHHHAAGCTDHPTRWPHRNRPIDCVQELAGDAGLAEHRSTPAGSLSYGTRRRLEVAMALAAQPRLLLLDEPTAGLTAAEIDTLTRVLADLPDRTAVLLVDHHIDFVSAVADTITVLHHGAHITTGAPEQVRAHDDVRRVYLATDAGGQTETRPRDDTVPADGARPVLTVEGLRAGYHGAPVINQISLQLGAGQVVAVVGRSGAGKTTLINTIAGLHPARSGQITVDDTTVTDAGPRRRQQAGLSLVPQGRHLFKNLTVAEHLRVPQPARRQTSTPLSAADIYELFPTLAGRRRHRPGQLSGGEQQMLAMARALVGKPRALLLDEPSEGLAPTVIDDLARLITDLSTQHEVAVLLAEQNLPLALRVADQLCVLHEGAIALRTTPAAVAADPHLLEGYLGAAAVTTPEPAA</sequence>
<name>A0ABV6MBU7_9ACTN</name>
<comment type="caution">
    <text evidence="8">The sequence shown here is derived from an EMBL/GenBank/DDBJ whole genome shotgun (WGS) entry which is preliminary data.</text>
</comment>
<gene>
    <name evidence="8" type="ORF">ACFFIA_30960</name>
</gene>
<dbReference type="PANTHER" id="PTHR43820">
    <property type="entry name" value="HIGH-AFFINITY BRANCHED-CHAIN AMINO ACID TRANSPORT ATP-BINDING PROTEIN LIVF"/>
    <property type="match status" value="1"/>
</dbReference>
<keyword evidence="4 8" id="KW-0067">ATP-binding</keyword>
<dbReference type="InterPro" id="IPR003439">
    <property type="entry name" value="ABC_transporter-like_ATP-bd"/>
</dbReference>
<dbReference type="Gene3D" id="3.40.50.300">
    <property type="entry name" value="P-loop containing nucleotide triphosphate hydrolases"/>
    <property type="match status" value="2"/>
</dbReference>
<comment type="similarity">
    <text evidence="1">Belongs to the ABC transporter superfamily.</text>
</comment>
<reference evidence="8 9" key="1">
    <citation type="submission" date="2024-09" db="EMBL/GenBank/DDBJ databases">
        <authorList>
            <person name="Sun Q."/>
            <person name="Mori K."/>
        </authorList>
    </citation>
    <scope>NUCLEOTIDE SEQUENCE [LARGE SCALE GENOMIC DNA]</scope>
    <source>
        <strain evidence="8 9">TBRC 3947</strain>
    </source>
</reference>
<dbReference type="InterPro" id="IPR052156">
    <property type="entry name" value="BCAA_Transport_ATP-bd_LivF"/>
</dbReference>
<evidence type="ECO:0000256" key="6">
    <source>
        <dbReference type="SAM" id="MobiDB-lite"/>
    </source>
</evidence>
<keyword evidence="2" id="KW-0813">Transport</keyword>
<keyword evidence="9" id="KW-1185">Reference proteome</keyword>
<evidence type="ECO:0000313" key="8">
    <source>
        <dbReference type="EMBL" id="MFC0532081.1"/>
    </source>
</evidence>
<evidence type="ECO:0000313" key="9">
    <source>
        <dbReference type="Proteomes" id="UP001589867"/>
    </source>
</evidence>
<dbReference type="SUPFAM" id="SSF52540">
    <property type="entry name" value="P-loop containing nucleoside triphosphate hydrolases"/>
    <property type="match status" value="2"/>
</dbReference>
<dbReference type="InterPro" id="IPR027417">
    <property type="entry name" value="P-loop_NTPase"/>
</dbReference>
<dbReference type="EMBL" id="JBHLUH010000064">
    <property type="protein sequence ID" value="MFC0532081.1"/>
    <property type="molecule type" value="Genomic_DNA"/>
</dbReference>
<accession>A0ABV6MBU7</accession>
<dbReference type="InterPro" id="IPR017871">
    <property type="entry name" value="ABC_transporter-like_CS"/>
</dbReference>
<feature type="region of interest" description="Disordered" evidence="6">
    <location>
        <begin position="245"/>
        <end position="264"/>
    </location>
</feature>
<evidence type="ECO:0000256" key="5">
    <source>
        <dbReference type="ARBA" id="ARBA00022970"/>
    </source>
</evidence>
<evidence type="ECO:0000256" key="1">
    <source>
        <dbReference type="ARBA" id="ARBA00005417"/>
    </source>
</evidence>
<dbReference type="CDD" id="cd03219">
    <property type="entry name" value="ABC_Mj1267_LivG_branched"/>
    <property type="match status" value="1"/>
</dbReference>
<feature type="domain" description="ABC transporter" evidence="7">
    <location>
        <begin position="5"/>
        <end position="245"/>
    </location>
</feature>
<evidence type="ECO:0000259" key="7">
    <source>
        <dbReference type="PROSITE" id="PS50893"/>
    </source>
</evidence>
<dbReference type="PANTHER" id="PTHR43820:SF4">
    <property type="entry name" value="HIGH-AFFINITY BRANCHED-CHAIN AMINO ACID TRANSPORT ATP-BINDING PROTEIN LIVF"/>
    <property type="match status" value="1"/>
</dbReference>
<dbReference type="Pfam" id="PF00005">
    <property type="entry name" value="ABC_tran"/>
    <property type="match status" value="2"/>
</dbReference>
<dbReference type="GO" id="GO:0005524">
    <property type="term" value="F:ATP binding"/>
    <property type="evidence" value="ECO:0007669"/>
    <property type="project" value="UniProtKB-KW"/>
</dbReference>
<evidence type="ECO:0000256" key="3">
    <source>
        <dbReference type="ARBA" id="ARBA00022741"/>
    </source>
</evidence>